<name>A0A212L0X1_9BACT</name>
<evidence type="ECO:0000313" key="1">
    <source>
        <dbReference type="EMBL" id="SCM71019.1"/>
    </source>
</evidence>
<protein>
    <submittedName>
        <fullName evidence="1">Uncharacterized protein</fullName>
    </submittedName>
</protein>
<gene>
    <name evidence="1" type="ORF">KL86DES1_10796</name>
</gene>
<proteinExistence type="predicted"/>
<organism evidence="1">
    <name type="scientific">uncultured Desulfovibrio sp</name>
    <dbReference type="NCBI Taxonomy" id="167968"/>
    <lineage>
        <taxon>Bacteria</taxon>
        <taxon>Pseudomonadati</taxon>
        <taxon>Thermodesulfobacteriota</taxon>
        <taxon>Desulfovibrionia</taxon>
        <taxon>Desulfovibrionales</taxon>
        <taxon>Desulfovibrionaceae</taxon>
        <taxon>Desulfovibrio</taxon>
        <taxon>environmental samples</taxon>
    </lineage>
</organism>
<accession>A0A212L0X1</accession>
<reference evidence="1" key="1">
    <citation type="submission" date="2016-08" db="EMBL/GenBank/DDBJ databases">
        <authorList>
            <person name="Seilhamer J.J."/>
        </authorList>
    </citation>
    <scope>NUCLEOTIDE SEQUENCE</scope>
    <source>
        <strain evidence="1">86-1</strain>
    </source>
</reference>
<dbReference type="AlphaFoldDB" id="A0A212L0X1"/>
<dbReference type="EMBL" id="FMJC01000001">
    <property type="protein sequence ID" value="SCM71019.1"/>
    <property type="molecule type" value="Genomic_DNA"/>
</dbReference>
<sequence>MAGRAFHHGPSHHQPFVANLAQGKPACHAGGGGHLGHGGGGADFRNLGVIQAFRHPGAVGSLNLTALGHKLSRADATVELVVQTRLHIHDAAQNLIHTANAERTAQAVQKSQWGFFLGKILHFIIGKALHIHTSQKGGTIILFQSLGHAVKRFLRPGGYAGGHQRRQDNQDKEITRGTATYFHTYPLANIQHFNLEHLTLEMLVYGRQKPAYSHFVARIFRKILAEHLTHFIRKLL</sequence>